<accession>A0A2L0UZE0</accession>
<dbReference type="GeneID" id="40088106"/>
<dbReference type="Proteomes" id="UP000223025">
    <property type="component" value="Segment"/>
</dbReference>
<evidence type="ECO:0000313" key="2">
    <source>
        <dbReference type="Proteomes" id="UP000223025"/>
    </source>
</evidence>
<protein>
    <submittedName>
        <fullName evidence="1">Uncharacterized protein</fullName>
    </submittedName>
</protein>
<keyword evidence="2" id="KW-1185">Reference proteome</keyword>
<evidence type="ECO:0000313" key="1">
    <source>
        <dbReference type="EMBL" id="AUZ94904.1"/>
    </source>
</evidence>
<dbReference type="RefSeq" id="YP_009611768.1">
    <property type="nucleotide sequence ID" value="NC_042013.1"/>
</dbReference>
<name>A0A2L0UZE0_9CAUD</name>
<dbReference type="KEGG" id="vg:40088106"/>
<organism evidence="1 2">
    <name type="scientific">Agrobacterium phage Atu_ph07</name>
    <dbReference type="NCBI Taxonomy" id="2024264"/>
    <lineage>
        <taxon>Viruses</taxon>
        <taxon>Duplodnaviria</taxon>
        <taxon>Heunggongvirae</taxon>
        <taxon>Uroviricota</taxon>
        <taxon>Caudoviricetes</taxon>
        <taxon>Polybotosvirus</taxon>
        <taxon>Polybotosvirus Atuph07</taxon>
    </lineage>
</organism>
<proteinExistence type="predicted"/>
<sequence length="61" mass="6908">MIKVCLSHTSFDRQVSLPAVPRVDETVSIDHKEYRVYKVEHSIMTTVGSDDIDASIVIYIV</sequence>
<reference evidence="1 2" key="1">
    <citation type="submission" date="2017-06" db="EMBL/GenBank/DDBJ databases">
        <authorList>
            <person name="Kim H.J."/>
            <person name="Triplett B.A."/>
        </authorList>
    </citation>
    <scope>NUCLEOTIDE SEQUENCE [LARGE SCALE GENOMIC DNA]</scope>
</reference>
<dbReference type="EMBL" id="MF403008">
    <property type="protein sequence ID" value="AUZ94904.1"/>
    <property type="molecule type" value="Genomic_DNA"/>
</dbReference>